<protein>
    <submittedName>
        <fullName evidence="2">Uncharacterized protein</fullName>
    </submittedName>
</protein>
<sequence>MVFVVRCIKNNRIKFMKSWKSIFSGFLFDLGYYLVIESLN</sequence>
<dbReference type="EMBL" id="AGCN01000017">
    <property type="protein sequence ID" value="EHN61920.1"/>
    <property type="molecule type" value="Genomic_DNA"/>
</dbReference>
<name>A0AB72ZA94_LISIO</name>
<accession>A0AB72ZA94</accession>
<keyword evidence="1" id="KW-1133">Transmembrane helix</keyword>
<feature type="transmembrane region" description="Helical" evidence="1">
    <location>
        <begin position="21"/>
        <end position="39"/>
    </location>
</feature>
<organism evidence="2 3">
    <name type="scientific">Listeria innocua ATCC 33091</name>
    <dbReference type="NCBI Taxonomy" id="1002366"/>
    <lineage>
        <taxon>Bacteria</taxon>
        <taxon>Bacillati</taxon>
        <taxon>Bacillota</taxon>
        <taxon>Bacilli</taxon>
        <taxon>Bacillales</taxon>
        <taxon>Listeriaceae</taxon>
        <taxon>Listeria</taxon>
    </lineage>
</organism>
<keyword evidence="3" id="KW-1185">Reference proteome</keyword>
<dbReference type="Proteomes" id="UP000003597">
    <property type="component" value="Unassembled WGS sequence"/>
</dbReference>
<comment type="caution">
    <text evidence="2">The sequence shown here is derived from an EMBL/GenBank/DDBJ whole genome shotgun (WGS) entry which is preliminary data.</text>
</comment>
<dbReference type="AlphaFoldDB" id="A0AB72ZA94"/>
<gene>
    <name evidence="2" type="ORF">HMPREF0557_00939</name>
</gene>
<evidence type="ECO:0000313" key="2">
    <source>
        <dbReference type="EMBL" id="EHN61920.1"/>
    </source>
</evidence>
<keyword evidence="1" id="KW-0472">Membrane</keyword>
<proteinExistence type="predicted"/>
<reference evidence="2 3" key="1">
    <citation type="submission" date="2011-08" db="EMBL/GenBank/DDBJ databases">
        <authorList>
            <person name="Weinstock G."/>
            <person name="Sodergren E."/>
            <person name="Clifton S."/>
            <person name="Fulton L."/>
            <person name="Fulton B."/>
            <person name="Courtney L."/>
            <person name="Fronick C."/>
            <person name="Harrison M."/>
            <person name="Strong C."/>
            <person name="Farmer C."/>
            <person name="Delahaunty K."/>
            <person name="Markovic C."/>
            <person name="Hall O."/>
            <person name="Minx P."/>
            <person name="Tomlinson C."/>
            <person name="Mitreva M."/>
            <person name="Hou S."/>
            <person name="Chen J."/>
            <person name="Wollam A."/>
            <person name="Pepin K.H."/>
            <person name="Johnson M."/>
            <person name="Bhonagiri V."/>
            <person name="Zhang X."/>
            <person name="Suruliraj S."/>
            <person name="Warren W."/>
            <person name="Chinwalla A."/>
            <person name="Mardis E.R."/>
            <person name="Wilson R.K."/>
        </authorList>
    </citation>
    <scope>NUCLEOTIDE SEQUENCE [LARGE SCALE GENOMIC DNA]</scope>
    <source>
        <strain evidence="2 3">ATCC 33091</strain>
    </source>
</reference>
<evidence type="ECO:0000256" key="1">
    <source>
        <dbReference type="SAM" id="Phobius"/>
    </source>
</evidence>
<evidence type="ECO:0000313" key="3">
    <source>
        <dbReference type="Proteomes" id="UP000003597"/>
    </source>
</evidence>
<keyword evidence="1" id="KW-0812">Transmembrane</keyword>